<organism evidence="7 8">
    <name type="scientific">Pseudoroseicyclus aestuarii</name>
    <dbReference type="NCBI Taxonomy" id="1795041"/>
    <lineage>
        <taxon>Bacteria</taxon>
        <taxon>Pseudomonadati</taxon>
        <taxon>Pseudomonadota</taxon>
        <taxon>Alphaproteobacteria</taxon>
        <taxon>Rhodobacterales</taxon>
        <taxon>Paracoccaceae</taxon>
        <taxon>Pseudoroseicyclus</taxon>
    </lineage>
</organism>
<dbReference type="EMBL" id="QJTE01000003">
    <property type="protein sequence ID" value="PYE83981.1"/>
    <property type="molecule type" value="Genomic_DNA"/>
</dbReference>
<name>A0A318SQ43_9RHOB</name>
<dbReference type="PRINTS" id="PR00420">
    <property type="entry name" value="RNGMNOXGNASE"/>
</dbReference>
<evidence type="ECO:0000256" key="1">
    <source>
        <dbReference type="ARBA" id="ARBA00001974"/>
    </source>
</evidence>
<gene>
    <name evidence="7" type="ORF">DFP88_103343</name>
</gene>
<accession>A0A318SQ43</accession>
<dbReference type="Pfam" id="PF01494">
    <property type="entry name" value="FAD_binding_3"/>
    <property type="match status" value="1"/>
</dbReference>
<evidence type="ECO:0000256" key="5">
    <source>
        <dbReference type="ARBA" id="ARBA00023033"/>
    </source>
</evidence>
<dbReference type="SUPFAM" id="SSF51905">
    <property type="entry name" value="FAD/NAD(P)-binding domain"/>
    <property type="match status" value="1"/>
</dbReference>
<evidence type="ECO:0000256" key="4">
    <source>
        <dbReference type="ARBA" id="ARBA00023002"/>
    </source>
</evidence>
<evidence type="ECO:0000259" key="6">
    <source>
        <dbReference type="Pfam" id="PF01494"/>
    </source>
</evidence>
<keyword evidence="4" id="KW-0560">Oxidoreductase</keyword>
<dbReference type="RefSeq" id="WP_110814524.1">
    <property type="nucleotide sequence ID" value="NZ_QJTE01000003.1"/>
</dbReference>
<dbReference type="AlphaFoldDB" id="A0A318SQ43"/>
<sequence length="384" mass="41099">MALKTATVVGGGIGGLTVALCLARRGVAVTLLEQAPVLRELGAGLQITPNGARVIQALGLGADLDAVSVQGRAVVPVDGLTGRRLARFDLTRLPGPPYRMASRRGLVALLGKACAEAGVALRTGARVTEATDGVLTLEGGERIEDALVIGADGLHSMVRPALNEATSAQFAGQVAWRAVIPAEQAPEARIWMLPHRHAVTYPIPEGLNIVAVEERSAWAPEGWSHVDRPDAMTRAFSGACAELQDLLQQVREPMLWGLFRHPVARHWHGQRSAILGDAAHPTLPFLAQGANLALEDAWVLAESVTGSEPLLQGLARYQARRRDRVVRALAAAQANARNYHLSGPARRVAHLGLAAIDRVAPRAYLRRLDWLYAYDATRGEDRGS</sequence>
<dbReference type="InterPro" id="IPR050493">
    <property type="entry name" value="FAD-dep_Monooxygenase_BioMet"/>
</dbReference>
<evidence type="ECO:0000256" key="2">
    <source>
        <dbReference type="ARBA" id="ARBA00022630"/>
    </source>
</evidence>
<keyword evidence="8" id="KW-1185">Reference proteome</keyword>
<dbReference type="GO" id="GO:0071949">
    <property type="term" value="F:FAD binding"/>
    <property type="evidence" value="ECO:0007669"/>
    <property type="project" value="InterPro"/>
</dbReference>
<comment type="cofactor">
    <cofactor evidence="1">
        <name>FAD</name>
        <dbReference type="ChEBI" id="CHEBI:57692"/>
    </cofactor>
</comment>
<keyword evidence="5" id="KW-0503">Monooxygenase</keyword>
<comment type="caution">
    <text evidence="7">The sequence shown here is derived from an EMBL/GenBank/DDBJ whole genome shotgun (WGS) entry which is preliminary data.</text>
</comment>
<dbReference type="SUPFAM" id="SSF54373">
    <property type="entry name" value="FAD-linked reductases, C-terminal domain"/>
    <property type="match status" value="1"/>
</dbReference>
<dbReference type="GO" id="GO:0004497">
    <property type="term" value="F:monooxygenase activity"/>
    <property type="evidence" value="ECO:0007669"/>
    <property type="project" value="UniProtKB-KW"/>
</dbReference>
<dbReference type="Proteomes" id="UP000248311">
    <property type="component" value="Unassembled WGS sequence"/>
</dbReference>
<dbReference type="PANTHER" id="PTHR13789:SF318">
    <property type="entry name" value="GERANYLGERANYL DIPHOSPHATE REDUCTASE"/>
    <property type="match status" value="1"/>
</dbReference>
<keyword evidence="3" id="KW-0274">FAD</keyword>
<evidence type="ECO:0000313" key="8">
    <source>
        <dbReference type="Proteomes" id="UP000248311"/>
    </source>
</evidence>
<reference evidence="7 8" key="1">
    <citation type="submission" date="2018-06" db="EMBL/GenBank/DDBJ databases">
        <title>Genomic Encyclopedia of Type Strains, Phase III (KMG-III): the genomes of soil and plant-associated and newly described type strains.</title>
        <authorList>
            <person name="Whitman W."/>
        </authorList>
    </citation>
    <scope>NUCLEOTIDE SEQUENCE [LARGE SCALE GENOMIC DNA]</scope>
    <source>
        <strain evidence="7 8">CECT 9025</strain>
    </source>
</reference>
<keyword evidence="2" id="KW-0285">Flavoprotein</keyword>
<feature type="domain" description="FAD-binding" evidence="6">
    <location>
        <begin position="7"/>
        <end position="329"/>
    </location>
</feature>
<evidence type="ECO:0000256" key="3">
    <source>
        <dbReference type="ARBA" id="ARBA00022827"/>
    </source>
</evidence>
<dbReference type="PANTHER" id="PTHR13789">
    <property type="entry name" value="MONOOXYGENASE"/>
    <property type="match status" value="1"/>
</dbReference>
<proteinExistence type="predicted"/>
<dbReference type="InterPro" id="IPR002938">
    <property type="entry name" value="FAD-bd"/>
</dbReference>
<dbReference type="InterPro" id="IPR036188">
    <property type="entry name" value="FAD/NAD-bd_sf"/>
</dbReference>
<dbReference type="Gene3D" id="3.50.50.60">
    <property type="entry name" value="FAD/NAD(P)-binding domain"/>
    <property type="match status" value="1"/>
</dbReference>
<evidence type="ECO:0000313" key="7">
    <source>
        <dbReference type="EMBL" id="PYE83981.1"/>
    </source>
</evidence>
<protein>
    <submittedName>
        <fullName evidence="7">Salicylate hydroxylase</fullName>
    </submittedName>
</protein>
<dbReference type="OrthoDB" id="4230779at2"/>